<dbReference type="GO" id="GO:0043842">
    <property type="term" value="F:Kdo transferase activity"/>
    <property type="evidence" value="ECO:0007669"/>
    <property type="project" value="UniProtKB-EC"/>
</dbReference>
<evidence type="ECO:0000256" key="5">
    <source>
        <dbReference type="ARBA" id="ARBA00031445"/>
    </source>
</evidence>
<dbReference type="InterPro" id="IPR039901">
    <property type="entry name" value="Kdotransferase"/>
</dbReference>
<dbReference type="AlphaFoldDB" id="Q72F79"/>
<dbReference type="PhylomeDB" id="Q72F79"/>
<keyword evidence="4 8" id="KW-0808">Transferase</keyword>
<dbReference type="PaxDb" id="882-DVU_0335"/>
<organism evidence="10 11">
    <name type="scientific">Nitratidesulfovibrio vulgaris (strain ATCC 29579 / DSM 644 / CCUG 34227 / NCIMB 8303 / VKM B-1760 / Hildenborough)</name>
    <name type="common">Desulfovibrio vulgaris</name>
    <dbReference type="NCBI Taxonomy" id="882"/>
    <lineage>
        <taxon>Bacteria</taxon>
        <taxon>Pseudomonadati</taxon>
        <taxon>Thermodesulfobacteriota</taxon>
        <taxon>Desulfovibrionia</taxon>
        <taxon>Desulfovibrionales</taxon>
        <taxon>Desulfovibrionaceae</taxon>
        <taxon>Nitratidesulfovibrio</taxon>
    </lineage>
</organism>
<evidence type="ECO:0000256" key="1">
    <source>
        <dbReference type="ARBA" id="ARBA00004713"/>
    </source>
</evidence>
<dbReference type="InterPro" id="IPR038107">
    <property type="entry name" value="Glycos_transf_N_sf"/>
</dbReference>
<dbReference type="SMR" id="Q72F79"/>
<comment type="subcellular location">
    <subcellularLocation>
        <location evidence="8">Cell membrane</location>
    </subcellularLocation>
</comment>
<dbReference type="GO" id="GO:0005886">
    <property type="term" value="C:plasma membrane"/>
    <property type="evidence" value="ECO:0007669"/>
    <property type="project" value="UniProtKB-SubCell"/>
</dbReference>
<dbReference type="STRING" id="882.DVU_0335"/>
<evidence type="ECO:0000256" key="2">
    <source>
        <dbReference type="ARBA" id="ARBA00012621"/>
    </source>
</evidence>
<evidence type="ECO:0000313" key="11">
    <source>
        <dbReference type="Proteomes" id="UP000002194"/>
    </source>
</evidence>
<accession>Q72F79</accession>
<evidence type="ECO:0000256" key="3">
    <source>
        <dbReference type="ARBA" id="ARBA00019077"/>
    </source>
</evidence>
<dbReference type="InterPro" id="IPR007507">
    <property type="entry name" value="Glycos_transf_N"/>
</dbReference>
<dbReference type="EC" id="2.4.99.12" evidence="2 8"/>
<sequence length="530" mass="56061">MPLRLHHRALLALYGAVWRLARPVLARNRRLAHRFEERLVPRQWATPVDVWVQSASGGESYLAWELLKALPVAVAQDAGVGMADRPGGRAEGGTQPGSCGDVHNGMGTATPSGCRADGAGMPPVRKVLLTSCTEQGLDVLHKAVAWAADERPDLDVQVQVFPFDEPYLMGEALAQAKPRAVVLLETELWPGLLAACTVAGIPVGVVNGRMTPPSLAAYLAIEGFWQAVGPCRVAAMSDDDAMRFALLLGRRAGADGVDVMPNMKFDRVVPDVVASSGASSAEAHGNAAKCDAVPPCTGGGALSGTGGTVAGGRPDADAPGTPAPMGEVLREGASLVVFGSVREEEETALLSVLLRLRDERPRTDIAIAPRHMHRVEAWCHMMRHAGITPVLRSSLTTPPAPGAVIVWDTFGELGALYAAARAVFVGGSLAPLGGQNYLEPLARGVVPCVGPYLGNFEWIGDALRQQGLVQVVPDADALAGALLGQLERPMPRDRVLERFMAWAEPRRGGALRAVQVVEELLAMPTQQGDR</sequence>
<evidence type="ECO:0000256" key="4">
    <source>
        <dbReference type="ARBA" id="ARBA00022679"/>
    </source>
</evidence>
<keyword evidence="8" id="KW-1003">Cell membrane</keyword>
<gene>
    <name evidence="10" type="ordered locus">DVU_0335</name>
</gene>
<dbReference type="GO" id="GO:0009245">
    <property type="term" value="P:lipid A biosynthetic process"/>
    <property type="evidence" value="ECO:0007669"/>
    <property type="project" value="TreeGrafter"/>
</dbReference>
<reference evidence="10 11" key="1">
    <citation type="journal article" date="2004" name="Nat. Biotechnol.">
        <title>The genome sequence of the anaerobic, sulfate-reducing bacterium Desulfovibrio vulgaris Hildenborough.</title>
        <authorList>
            <person name="Heidelberg J.F."/>
            <person name="Seshadri R."/>
            <person name="Haveman S.A."/>
            <person name="Hemme C.L."/>
            <person name="Paulsen I.T."/>
            <person name="Kolonay J.F."/>
            <person name="Eisen J.A."/>
            <person name="Ward N."/>
            <person name="Methe B."/>
            <person name="Brinkac L.M."/>
            <person name="Daugherty S.C."/>
            <person name="Deboy R.T."/>
            <person name="Dodson R.J."/>
            <person name="Durkin A.S."/>
            <person name="Madupu R."/>
            <person name="Nelson W.C."/>
            <person name="Sullivan S.A."/>
            <person name="Fouts D."/>
            <person name="Haft D.H."/>
            <person name="Selengut J."/>
            <person name="Peterson J.D."/>
            <person name="Davidsen T.M."/>
            <person name="Zafar N."/>
            <person name="Zhou L."/>
            <person name="Radune D."/>
            <person name="Dimitrov G."/>
            <person name="Hance M."/>
            <person name="Tran K."/>
            <person name="Khouri H."/>
            <person name="Gill J."/>
            <person name="Utterback T.R."/>
            <person name="Feldblyum T.V."/>
            <person name="Wall J.D."/>
            <person name="Voordouw G."/>
            <person name="Fraser C.M."/>
        </authorList>
    </citation>
    <scope>NUCLEOTIDE SEQUENCE [LARGE SCALE GENOMIC DNA]</scope>
    <source>
        <strain evidence="11">ATCC 29579 / DSM 644 / NCIMB 8303 / VKM B-1760 / Hildenborough</strain>
    </source>
</reference>
<dbReference type="KEGG" id="dvu:DVU_0335"/>
<protein>
    <recommendedName>
        <fullName evidence="3 8">3-deoxy-D-manno-octulosonic acid transferase</fullName>
        <shortName evidence="8">Kdo transferase</shortName>
        <ecNumber evidence="2 8">2.4.99.12</ecNumber>
    </recommendedName>
    <alternativeName>
        <fullName evidence="5 8">Lipid IV(A) 3-deoxy-D-manno-octulosonic acid transferase</fullName>
    </alternativeName>
</protein>
<dbReference type="Pfam" id="PF04413">
    <property type="entry name" value="Glycos_transf_N"/>
    <property type="match status" value="1"/>
</dbReference>
<comment type="function">
    <text evidence="8">Involved in lipopolysaccharide (LPS) biosynthesis. Catalyzes the transfer of 3-deoxy-D-manno-octulosonate (Kdo) residue(s) from CMP-Kdo to lipid IV(A), the tetraacyldisaccharide-1,4'-bisphosphate precursor of lipid A.</text>
</comment>
<keyword evidence="8" id="KW-0472">Membrane</keyword>
<feature type="domain" description="3-deoxy-D-manno-octulosonic-acid transferase N-terminal" evidence="9">
    <location>
        <begin position="125"/>
        <end position="266"/>
    </location>
</feature>
<evidence type="ECO:0000256" key="6">
    <source>
        <dbReference type="ARBA" id="ARBA00049183"/>
    </source>
</evidence>
<evidence type="ECO:0000256" key="7">
    <source>
        <dbReference type="PIRSR" id="PIRSR639901-2"/>
    </source>
</evidence>
<dbReference type="Gene3D" id="3.40.50.11720">
    <property type="entry name" value="3-Deoxy-D-manno-octulosonic-acid transferase, N-terminal domain"/>
    <property type="match status" value="1"/>
</dbReference>
<dbReference type="Gene3D" id="3.40.50.2000">
    <property type="entry name" value="Glycogen Phosphorylase B"/>
    <property type="match status" value="1"/>
</dbReference>
<dbReference type="RefSeq" id="WP_010937642.1">
    <property type="nucleotide sequence ID" value="NC_002937.3"/>
</dbReference>
<evidence type="ECO:0000313" key="10">
    <source>
        <dbReference type="EMBL" id="AAS94818.1"/>
    </source>
</evidence>
<evidence type="ECO:0000256" key="8">
    <source>
        <dbReference type="RuleBase" id="RU365103"/>
    </source>
</evidence>
<keyword evidence="11" id="KW-1185">Reference proteome</keyword>
<dbReference type="OrthoDB" id="9789797at2"/>
<dbReference type="UniPathway" id="UPA00958"/>
<dbReference type="GO" id="GO:0009244">
    <property type="term" value="P:lipopolysaccharide core region biosynthetic process"/>
    <property type="evidence" value="ECO:0007669"/>
    <property type="project" value="UniProtKB-UniRule"/>
</dbReference>
<proteinExistence type="inferred from homology"/>
<dbReference type="PATRIC" id="fig|882.5.peg.316"/>
<feature type="site" description="Transition state stabilizer" evidence="7">
    <location>
        <position position="185"/>
    </location>
</feature>
<evidence type="ECO:0000259" key="9">
    <source>
        <dbReference type="Pfam" id="PF04413"/>
    </source>
</evidence>
<dbReference type="HOGENOM" id="CLU_036146_2_0_7"/>
<comment type="pathway">
    <text evidence="1 8">Bacterial outer membrane biogenesis; LPS core biosynthesis.</text>
</comment>
<dbReference type="EnsemblBacteria" id="AAS94818">
    <property type="protein sequence ID" value="AAS94818"/>
    <property type="gene ID" value="DVU_0335"/>
</dbReference>
<dbReference type="EMBL" id="AE017285">
    <property type="protein sequence ID" value="AAS94818.1"/>
    <property type="molecule type" value="Genomic_DNA"/>
</dbReference>
<feature type="site" description="Transition state stabilizer" evidence="7">
    <location>
        <position position="264"/>
    </location>
</feature>
<dbReference type="eggNOG" id="COG1519">
    <property type="taxonomic scope" value="Bacteria"/>
</dbReference>
<comment type="catalytic activity">
    <reaction evidence="6 8">
        <text>lipid IVA (E. coli) + CMP-3-deoxy-beta-D-manno-octulosonate = alpha-Kdo-(2-&gt;6)-lipid IVA (E. coli) + CMP + H(+)</text>
        <dbReference type="Rhea" id="RHEA:28066"/>
        <dbReference type="ChEBI" id="CHEBI:15378"/>
        <dbReference type="ChEBI" id="CHEBI:58603"/>
        <dbReference type="ChEBI" id="CHEBI:60364"/>
        <dbReference type="ChEBI" id="CHEBI:60377"/>
        <dbReference type="ChEBI" id="CHEBI:85987"/>
        <dbReference type="EC" id="2.4.99.12"/>
    </reaction>
</comment>
<dbReference type="PANTHER" id="PTHR42755:SF1">
    <property type="entry name" value="3-DEOXY-D-MANNO-OCTULOSONIC ACID TRANSFERASE, MITOCHONDRIAL-RELATED"/>
    <property type="match status" value="1"/>
</dbReference>
<comment type="similarity">
    <text evidence="8">Belongs to the glycosyltransferase group 1 family.</text>
</comment>
<dbReference type="CAZy" id="GT30">
    <property type="family name" value="Glycosyltransferase Family 30"/>
</dbReference>
<name>Q72F79_NITV2</name>
<keyword evidence="8" id="KW-0448">Lipopolysaccharide biosynthesis</keyword>
<dbReference type="PANTHER" id="PTHR42755">
    <property type="entry name" value="3-DEOXY-MANNO-OCTULOSONATE CYTIDYLYLTRANSFERASE"/>
    <property type="match status" value="1"/>
</dbReference>
<dbReference type="Proteomes" id="UP000002194">
    <property type="component" value="Chromosome"/>
</dbReference>